<sequence length="271" mass="30650">MKLIDSHCHLHDSEFYDDETRERVYREAIHAGVAMICVGTDTRSSYEAVAFAELHHNVWAVVGIHPHEAATNQADDIRKLLSQKSDKVVGIGEIGLDYHYDHSPREVQLQRLREQLQLAVAFDLPVSFHVRDAFDDFWPVFDEFSGIRGVLHSFTDTQVNLDAGFARGLYMGINGISTFTKDAAQQTMYRYAPLERVLLETDAPYLTPIPFRGKVNVPAYVGKVAEFQARVRGISLDDIARITTANTRTLFGVHYARGTTSHHRISSFRKS</sequence>
<keyword evidence="1" id="KW-0479">Metal-binding</keyword>
<keyword evidence="2" id="KW-0378">Hydrolase</keyword>
<evidence type="ECO:0000313" key="3">
    <source>
        <dbReference type="Proteomes" id="UP001177295"/>
    </source>
</evidence>
<dbReference type="InterPro" id="IPR032466">
    <property type="entry name" value="Metal_Hydrolase"/>
</dbReference>
<dbReference type="PANTHER" id="PTHR46124:SF2">
    <property type="entry name" value="D-AMINOACYL-TRNA DEACYLASE"/>
    <property type="match status" value="1"/>
</dbReference>
<name>A0ABY8WW43_9BACT</name>
<dbReference type="Gene3D" id="3.20.20.140">
    <property type="entry name" value="Metal-dependent hydrolases"/>
    <property type="match status" value="1"/>
</dbReference>
<gene>
    <name evidence="2" type="ORF">SEML1_0663</name>
</gene>
<dbReference type="SUPFAM" id="SSF51556">
    <property type="entry name" value="Metallo-dependent hydrolases"/>
    <property type="match status" value="1"/>
</dbReference>
<dbReference type="PANTHER" id="PTHR46124">
    <property type="entry name" value="D-AMINOACYL-TRNA DEACYLASE"/>
    <property type="match status" value="1"/>
</dbReference>
<dbReference type="PIRSF" id="PIRSF005902">
    <property type="entry name" value="DNase_TatD"/>
    <property type="match status" value="1"/>
</dbReference>
<reference evidence="2 3" key="1">
    <citation type="journal article" date="2023" name="Cell">
        <title>Genetic manipulation of Patescibacteria provides mechanistic insights into microbial dark matter and the epibiotic lifestyle.</title>
        <authorList>
            <person name="Wang Y."/>
            <person name="Gallagher L.A."/>
            <person name="Andrade P.A."/>
            <person name="Liu A."/>
            <person name="Humphreys I.R."/>
            <person name="Turkarslan S."/>
            <person name="Cutler K.J."/>
            <person name="Arrieta-Ortiz M.L."/>
            <person name="Li Y."/>
            <person name="Radey M.C."/>
            <person name="McLean J.S."/>
            <person name="Cong Q."/>
            <person name="Baker D."/>
            <person name="Baliga N.S."/>
            <person name="Peterson S.B."/>
            <person name="Mougous J.D."/>
        </authorList>
    </citation>
    <scope>NUCLEOTIDE SEQUENCE [LARGE SCALE GENOMIC DNA]</scope>
    <source>
        <strain evidence="2 3">ML1</strain>
    </source>
</reference>
<dbReference type="Pfam" id="PF01026">
    <property type="entry name" value="TatD_DNase"/>
    <property type="match status" value="1"/>
</dbReference>
<dbReference type="GO" id="GO:0016787">
    <property type="term" value="F:hydrolase activity"/>
    <property type="evidence" value="ECO:0007669"/>
    <property type="project" value="UniProtKB-KW"/>
</dbReference>
<accession>A0ABY8WW43</accession>
<dbReference type="InterPro" id="IPR015991">
    <property type="entry name" value="TatD/YcfH-like"/>
</dbReference>
<dbReference type="RefSeq" id="WP_376753806.1">
    <property type="nucleotide sequence ID" value="NZ_CP124550.1"/>
</dbReference>
<protein>
    <submittedName>
        <fullName evidence="2">TatD family hydrolase</fullName>
    </submittedName>
</protein>
<dbReference type="Proteomes" id="UP001177295">
    <property type="component" value="Chromosome"/>
</dbReference>
<dbReference type="CDD" id="cd01310">
    <property type="entry name" value="TatD_DNAse"/>
    <property type="match status" value="1"/>
</dbReference>
<organism evidence="2 3">
    <name type="scientific">Candidatus Southlakia epibionticum</name>
    <dbReference type="NCBI Taxonomy" id="3043284"/>
    <lineage>
        <taxon>Bacteria</taxon>
        <taxon>Candidatus Saccharimonadota</taxon>
        <taxon>Candidatus Saccharimonadia</taxon>
        <taxon>Candidatus Saccharimonadales</taxon>
        <taxon>Candidatus Saccharimonadaceae</taxon>
        <taxon>Candidatus Southlakia</taxon>
    </lineage>
</organism>
<evidence type="ECO:0000256" key="1">
    <source>
        <dbReference type="ARBA" id="ARBA00022723"/>
    </source>
</evidence>
<keyword evidence="3" id="KW-1185">Reference proteome</keyword>
<dbReference type="InterPro" id="IPR001130">
    <property type="entry name" value="TatD-like"/>
</dbReference>
<evidence type="ECO:0000313" key="2">
    <source>
        <dbReference type="EMBL" id="WIO46272.1"/>
    </source>
</evidence>
<dbReference type="NCBIfam" id="TIGR00010">
    <property type="entry name" value="YchF/TatD family DNA exonuclease"/>
    <property type="match status" value="1"/>
</dbReference>
<proteinExistence type="predicted"/>
<dbReference type="EMBL" id="CP124550">
    <property type="protein sequence ID" value="WIO46272.1"/>
    <property type="molecule type" value="Genomic_DNA"/>
</dbReference>